<dbReference type="GO" id="GO:0000977">
    <property type="term" value="F:RNA polymerase II transcription regulatory region sequence-specific DNA binding"/>
    <property type="evidence" value="ECO:0007669"/>
    <property type="project" value="TreeGrafter"/>
</dbReference>
<keyword evidence="3" id="KW-0678">Repressor</keyword>
<feature type="region of interest" description="Disordered" evidence="9">
    <location>
        <begin position="635"/>
        <end position="658"/>
    </location>
</feature>
<dbReference type="GO" id="GO:0030154">
    <property type="term" value="P:cell differentiation"/>
    <property type="evidence" value="ECO:0007669"/>
    <property type="project" value="TreeGrafter"/>
</dbReference>
<gene>
    <name evidence="12" type="ORF">FCM35_KLT21031</name>
</gene>
<sequence>MSSAKEEFAGPMESEGETASENRFTDLCKTLKVSEEVISEATSLLNEIKSILLTSSFGGRGPEEMEIYCNAFVLYCAIKLKDDLSKEDDKQGRIKLSDILRATNLKLDDFFKEAQQFTIKAKQILGDRYGFDWEDRLELKQLEKIVRMLNDARKFFDKTFGDFFSFGSIGQSSSTPEISKEIHRFGWLLFLTLRIDTPDIFKDLVSCVHGLVAVLAILILHVPVKFRNFSPQDTSRLVKRSEKGVDLLASLCNTYHTFEDCLRGMMEKAYKIISETLTRKPILASDCKTDLMNHINTEGLMYFNNMLEEGLVGPGIQALEKHYMDVVGNKGEVDEMLFVQSEDKPVGASSNLSDSKSKCEILASPTKTIANMLTLPLSPMSPARPNFITSNPKILQMTPVTSAMTTAKWLREVISPLPDKPSPHLEQFLCLSDNKSLTNDLIRRAHIILEAIFHNGNSFDILWAKERKLEASKLYYRVLESICRSESNLLSSRNENNNNGSTNNLAQLLSNERFHRCMLACSAELVLATHKTVLMMFPAVLEATGLTPFDLSKVIESFVRHEETLPRELKRHLNSLEEQLLESMVWAKGSSLYNYLLVARPDLGPELSRLGLLAEPMQSLDEIAARHNISVSGALPVSDRKRDASPDQEGSDAPSPKRACVESGSVLLERNCFTPPAKERLYSLKSKFHPLQSSFASPAQPNSVGGNETCAEMGCKVFFSKILKLGAIRIRSLCERLRQPQKILDRVYGIFQQILDKQTHLFFSRHVDQIILCCFYGVAKVSGLNLTFKEIVSSYKKEPQCKPEVFRNVLVSSSNMRVGVSHVDIITFYNEVFVPAVKPFLVGMVPSASRTEEKTIAEGGQIPGSPKVSPFSNLPDMSPKKVSASHNVYVSPLRQSKMDALLSPSSRSYYACIGESTHAFQSPSKDLDDINSRLNSTGRRLITGRINFDMVSDSVVAGSLGYQNGSSAPSDGVAAFGLPIKREQADSDQTR</sequence>
<dbReference type="InterPro" id="IPR036915">
    <property type="entry name" value="Cyclin-like_sf"/>
</dbReference>
<dbReference type="PANTHER" id="PTHR13742:SF22">
    <property type="entry name" value="RETINOBLASTOMA-RELATED PROTEIN 2"/>
    <property type="match status" value="1"/>
</dbReference>
<dbReference type="GO" id="GO:0005634">
    <property type="term" value="C:nucleus"/>
    <property type="evidence" value="ECO:0007669"/>
    <property type="project" value="UniProtKB-SubCell"/>
</dbReference>
<dbReference type="Pfam" id="PF01857">
    <property type="entry name" value="RB_B"/>
    <property type="match status" value="1"/>
</dbReference>
<dbReference type="InterPro" id="IPR028309">
    <property type="entry name" value="RB_fam"/>
</dbReference>
<dbReference type="PANTHER" id="PTHR13742">
    <property type="entry name" value="RETINOBLASTOMA-ASSOCIATED PROTEIN RB -RELATED"/>
    <property type="match status" value="1"/>
</dbReference>
<dbReference type="InterPro" id="IPR024599">
    <property type="entry name" value="RB_N"/>
</dbReference>
<dbReference type="SMART" id="SM01367">
    <property type="entry name" value="DUF3452"/>
    <property type="match status" value="1"/>
</dbReference>
<evidence type="ECO:0000256" key="3">
    <source>
        <dbReference type="ARBA" id="ARBA00022491"/>
    </source>
</evidence>
<dbReference type="Gene3D" id="1.10.472.10">
    <property type="entry name" value="Cyclin-like"/>
    <property type="match status" value="2"/>
</dbReference>
<evidence type="ECO:0000256" key="9">
    <source>
        <dbReference type="SAM" id="MobiDB-lite"/>
    </source>
</evidence>
<comment type="function">
    <text evidence="8">Regulator of biological processes that recruits a histone deacetylase to control gene transcription. May play a role in the entry into mitosis, negatively regulating the cell proliferation. Formation of stable complexes with geminiviridae replication-associated proteins may create a cellular environment which favors viral DNA replication.</text>
</comment>
<dbReference type="GO" id="GO:0006357">
    <property type="term" value="P:regulation of transcription by RNA polymerase II"/>
    <property type="evidence" value="ECO:0007669"/>
    <property type="project" value="InterPro"/>
</dbReference>
<dbReference type="Pfam" id="PF08934">
    <property type="entry name" value="Rb_C"/>
    <property type="match status" value="1"/>
</dbReference>
<comment type="caution">
    <text evidence="12">The sequence shown here is derived from an EMBL/GenBank/DDBJ whole genome shotgun (WGS) entry which is preliminary data.</text>
</comment>
<dbReference type="FunFam" id="1.10.472.10:FF:000030">
    <property type="entry name" value="Retinoblastoma-related protein 1"/>
    <property type="match status" value="1"/>
</dbReference>
<feature type="region of interest" description="Disordered" evidence="9">
    <location>
        <begin position="1"/>
        <end position="20"/>
    </location>
</feature>
<evidence type="ECO:0000313" key="12">
    <source>
        <dbReference type="EMBL" id="KAF3334427.1"/>
    </source>
</evidence>
<dbReference type="GO" id="GO:2000134">
    <property type="term" value="P:negative regulation of G1/S transition of mitotic cell cycle"/>
    <property type="evidence" value="ECO:0007669"/>
    <property type="project" value="TreeGrafter"/>
</dbReference>
<evidence type="ECO:0000256" key="5">
    <source>
        <dbReference type="ARBA" id="ARBA00023163"/>
    </source>
</evidence>
<reference evidence="12" key="1">
    <citation type="submission" date="2020-01" db="EMBL/GenBank/DDBJ databases">
        <title>Genome sequence of Kobresia littledalei, the first chromosome-level genome in the family Cyperaceae.</title>
        <authorList>
            <person name="Qu G."/>
        </authorList>
    </citation>
    <scope>NUCLEOTIDE SEQUENCE</scope>
    <source>
        <strain evidence="12">C.B.Clarke</strain>
        <tissue evidence="12">Leaf</tissue>
    </source>
</reference>
<comment type="similarity">
    <text evidence="2">Belongs to the retinoblastoma protein (RB) family.</text>
</comment>
<dbReference type="InterPro" id="IPR002720">
    <property type="entry name" value="RB_A"/>
</dbReference>
<accession>A0A833R5P1</accession>
<organism evidence="12 13">
    <name type="scientific">Carex littledalei</name>
    <dbReference type="NCBI Taxonomy" id="544730"/>
    <lineage>
        <taxon>Eukaryota</taxon>
        <taxon>Viridiplantae</taxon>
        <taxon>Streptophyta</taxon>
        <taxon>Embryophyta</taxon>
        <taxon>Tracheophyta</taxon>
        <taxon>Spermatophyta</taxon>
        <taxon>Magnoliopsida</taxon>
        <taxon>Liliopsida</taxon>
        <taxon>Poales</taxon>
        <taxon>Cyperaceae</taxon>
        <taxon>Cyperoideae</taxon>
        <taxon>Cariceae</taxon>
        <taxon>Carex</taxon>
        <taxon>Carex subgen. Euthyceras</taxon>
    </lineage>
</organism>
<dbReference type="GO" id="GO:0032875">
    <property type="term" value="P:regulation of DNA endoreduplication"/>
    <property type="evidence" value="ECO:0007669"/>
    <property type="project" value="UniProtKB-ARBA"/>
</dbReference>
<evidence type="ECO:0000256" key="2">
    <source>
        <dbReference type="ARBA" id="ARBA00009475"/>
    </source>
</evidence>
<feature type="domain" description="Retinoblastoma-associated protein A-box" evidence="11">
    <location>
        <begin position="398"/>
        <end position="596"/>
    </location>
</feature>
<dbReference type="FunFam" id="1.10.472.10:FF:000067">
    <property type="entry name" value="Retinoblastoma-related protein 1"/>
    <property type="match status" value="1"/>
</dbReference>
<feature type="domain" description="Retinoblastoma-associated protein N-terminal" evidence="10">
    <location>
        <begin position="85"/>
        <end position="221"/>
    </location>
</feature>
<dbReference type="Pfam" id="PF11934">
    <property type="entry name" value="DUF3452"/>
    <property type="match status" value="1"/>
</dbReference>
<evidence type="ECO:0000256" key="7">
    <source>
        <dbReference type="ARBA" id="ARBA00023306"/>
    </source>
</evidence>
<dbReference type="InterPro" id="IPR015030">
    <property type="entry name" value="RB_C"/>
</dbReference>
<dbReference type="Proteomes" id="UP000623129">
    <property type="component" value="Unassembled WGS sequence"/>
</dbReference>
<dbReference type="SUPFAM" id="SSF47954">
    <property type="entry name" value="Cyclin-like"/>
    <property type="match status" value="2"/>
</dbReference>
<keyword evidence="13" id="KW-1185">Reference proteome</keyword>
<keyword evidence="6" id="KW-0539">Nucleus</keyword>
<comment type="subcellular location">
    <subcellularLocation>
        <location evidence="1">Nucleus</location>
    </subcellularLocation>
</comment>
<dbReference type="Pfam" id="PF01858">
    <property type="entry name" value="RB_A"/>
    <property type="match status" value="1"/>
</dbReference>
<name>A0A833R5P1_9POAL</name>
<evidence type="ECO:0000256" key="1">
    <source>
        <dbReference type="ARBA" id="ARBA00004123"/>
    </source>
</evidence>
<evidence type="ECO:0000256" key="4">
    <source>
        <dbReference type="ARBA" id="ARBA00023015"/>
    </source>
</evidence>
<evidence type="ECO:0000313" key="13">
    <source>
        <dbReference type="Proteomes" id="UP000623129"/>
    </source>
</evidence>
<evidence type="ECO:0000259" key="11">
    <source>
        <dbReference type="SMART" id="SM01368"/>
    </source>
</evidence>
<evidence type="ECO:0000259" key="10">
    <source>
        <dbReference type="SMART" id="SM01367"/>
    </source>
</evidence>
<protein>
    <submittedName>
        <fullName evidence="12">Retinoblastoma-related protein 2</fullName>
    </submittedName>
</protein>
<dbReference type="GO" id="GO:0005667">
    <property type="term" value="C:transcription regulator complex"/>
    <property type="evidence" value="ECO:0007669"/>
    <property type="project" value="TreeGrafter"/>
</dbReference>
<proteinExistence type="inferred from homology"/>
<evidence type="ECO:0000256" key="8">
    <source>
        <dbReference type="ARBA" id="ARBA00025018"/>
    </source>
</evidence>
<feature type="compositionally biased region" description="Basic and acidic residues" evidence="9">
    <location>
        <begin position="980"/>
        <end position="991"/>
    </location>
</feature>
<dbReference type="InterPro" id="IPR002719">
    <property type="entry name" value="RB_B"/>
</dbReference>
<keyword evidence="7" id="KW-0131">Cell cycle</keyword>
<dbReference type="EMBL" id="SWLB01000009">
    <property type="protein sequence ID" value="KAF3334427.1"/>
    <property type="molecule type" value="Genomic_DNA"/>
</dbReference>
<evidence type="ECO:0000256" key="6">
    <source>
        <dbReference type="ARBA" id="ARBA00023242"/>
    </source>
</evidence>
<dbReference type="FunFam" id="1.10.472.140:FF:000003">
    <property type="entry name" value="Retinoblastoma-related protein 1"/>
    <property type="match status" value="1"/>
</dbReference>
<keyword evidence="4" id="KW-0805">Transcription regulation</keyword>
<feature type="region of interest" description="Disordered" evidence="9">
    <location>
        <begin position="963"/>
        <end position="991"/>
    </location>
</feature>
<dbReference type="OrthoDB" id="844594at2759"/>
<dbReference type="SMART" id="SM01368">
    <property type="entry name" value="RB_A"/>
    <property type="match status" value="1"/>
</dbReference>
<dbReference type="GO" id="GO:0000785">
    <property type="term" value="C:chromatin"/>
    <property type="evidence" value="ECO:0007669"/>
    <property type="project" value="TreeGrafter"/>
</dbReference>
<keyword evidence="5" id="KW-0804">Transcription</keyword>
<dbReference type="AlphaFoldDB" id="A0A833R5P1"/>
<dbReference type="Gene3D" id="1.10.472.140">
    <property type="match status" value="1"/>
</dbReference>